<dbReference type="Proteomes" id="UP000295083">
    <property type="component" value="Unassembled WGS sequence"/>
</dbReference>
<comment type="caution">
    <text evidence="2">The sequence shown here is derived from an EMBL/GenBank/DDBJ whole genome shotgun (WGS) entry which is preliminary data.</text>
</comment>
<dbReference type="InterPro" id="IPR053175">
    <property type="entry name" value="DHMBA_Reg_Transcription_Factor"/>
</dbReference>
<sequence>MASLARPTLGQSRLEEKRAKRDTHKSRRTLFALPSQKKSPGYPASWVSRWKHRQQYALAKPQSPRHELPPGPLILGRQASTPSSSRQDEDEEVPPVTLPQTITIGPEVYSLNRFYVNYATTASIVFFERLPVHYTNDLSDASHTRHATHAVALASASQQLHQSGLMVEARKHYGKAIVTLNQALRDPVRVRDDSNLVTLFLFGMFEVIVGKKSPKAIDLENNVFPHGTGGLQLFKFRAMEGLTNDVDKGSFMFYCHAALMETFIQREHLTGIWSVLEEVETPWGKGPILEPLVRQVVDFKKAVDFKLHVQGNLSDTQHSDELLELLRGGAGLVRDLEAAVMLLDFSGASCFAGQPQKVFNGLFSLSSDVSIAIARSHYRSLKLYVLERVIDLRGTLKETAVKIGHELGQIPKWSDGVAVVDEVLDDIRTVFGLEGKAAPTEGLPYRTMTMFWPMVLVRTSPFAGPHNGRWVAEKMLELTSESGFGLGVEAANL</sequence>
<evidence type="ECO:0000313" key="3">
    <source>
        <dbReference type="Proteomes" id="UP000295083"/>
    </source>
</evidence>
<feature type="region of interest" description="Disordered" evidence="1">
    <location>
        <begin position="1"/>
        <end position="44"/>
    </location>
</feature>
<evidence type="ECO:0000256" key="1">
    <source>
        <dbReference type="SAM" id="MobiDB-lite"/>
    </source>
</evidence>
<reference evidence="2 3" key="1">
    <citation type="submission" date="2018-11" db="EMBL/GenBank/DDBJ databases">
        <title>Genome sequence and assembly of Colletotrichum spinosum.</title>
        <authorList>
            <person name="Gan P."/>
            <person name="Shirasu K."/>
        </authorList>
    </citation>
    <scope>NUCLEOTIDE SEQUENCE [LARGE SCALE GENOMIC DNA]</scope>
    <source>
        <strain evidence="2 3">CBS 515.97</strain>
    </source>
</reference>
<dbReference type="EMBL" id="QAPG01010711">
    <property type="protein sequence ID" value="TDZ13733.1"/>
    <property type="molecule type" value="Genomic_DNA"/>
</dbReference>
<name>A0A4R8PS91_9PEZI</name>
<dbReference type="PANTHER" id="PTHR38791">
    <property type="entry name" value="ZN(II)2CYS6 TRANSCRIPTION FACTOR (EUROFUNG)-RELATED-RELATED"/>
    <property type="match status" value="1"/>
</dbReference>
<dbReference type="AlphaFoldDB" id="A0A4R8PS91"/>
<gene>
    <name evidence="2" type="ORF">C8035_v009137</name>
</gene>
<accession>A0A4R8PS91</accession>
<proteinExistence type="predicted"/>
<keyword evidence="3" id="KW-1185">Reference proteome</keyword>
<feature type="region of interest" description="Disordered" evidence="1">
    <location>
        <begin position="57"/>
        <end position="99"/>
    </location>
</feature>
<evidence type="ECO:0000313" key="2">
    <source>
        <dbReference type="EMBL" id="TDZ13733.1"/>
    </source>
</evidence>
<protein>
    <submittedName>
        <fullName evidence="2">Uncharacterized protein</fullName>
    </submittedName>
</protein>
<organism evidence="2 3">
    <name type="scientific">Colletotrichum spinosum</name>
    <dbReference type="NCBI Taxonomy" id="1347390"/>
    <lineage>
        <taxon>Eukaryota</taxon>
        <taxon>Fungi</taxon>
        <taxon>Dikarya</taxon>
        <taxon>Ascomycota</taxon>
        <taxon>Pezizomycotina</taxon>
        <taxon>Sordariomycetes</taxon>
        <taxon>Hypocreomycetidae</taxon>
        <taxon>Glomerellales</taxon>
        <taxon>Glomerellaceae</taxon>
        <taxon>Colletotrichum</taxon>
        <taxon>Colletotrichum orbiculare species complex</taxon>
    </lineage>
</organism>